<sequence length="211" mass="24122">MSALSALRPTRSERRGSRRLTIPYEQMRNDSVVCAPCWLNGRPCDHKLPCSPCKAAGAERLCFYIRCPLRACPIAPRCPAYHAPKTNSHEDKLASPLHLIALTKLPLRGFPSDSFDHFQRIHDDPTSAQWLFNLIHDRLQENKSEINGDIIKSYILQSLNPGHSSSQLNKEKLNSRVRLIAEFIPEKYNSPFKAIWDRYEKRIGRFANGNV</sequence>
<dbReference type="AlphaFoldDB" id="A0A9P8GLV4"/>
<dbReference type="Proteomes" id="UP000767238">
    <property type="component" value="Unassembled WGS sequence"/>
</dbReference>
<name>A0A9P8GLV4_AURME</name>
<dbReference type="EMBL" id="JAHFYH010000010">
    <property type="protein sequence ID" value="KAH0227371.1"/>
    <property type="molecule type" value="Genomic_DNA"/>
</dbReference>
<dbReference type="OrthoDB" id="10462899at2759"/>
<evidence type="ECO:0000313" key="1">
    <source>
        <dbReference type="EMBL" id="KAH0227371.1"/>
    </source>
</evidence>
<gene>
    <name evidence="1" type="ORF">KCV03_g2213</name>
</gene>
<proteinExistence type="predicted"/>
<evidence type="ECO:0000313" key="2">
    <source>
        <dbReference type="Proteomes" id="UP000767238"/>
    </source>
</evidence>
<protein>
    <submittedName>
        <fullName evidence="1">Uncharacterized protein</fullName>
    </submittedName>
</protein>
<organism evidence="1 2">
    <name type="scientific">Aureobasidium melanogenum</name>
    <name type="common">Aureobasidium pullulans var. melanogenum</name>
    <dbReference type="NCBI Taxonomy" id="46634"/>
    <lineage>
        <taxon>Eukaryota</taxon>
        <taxon>Fungi</taxon>
        <taxon>Dikarya</taxon>
        <taxon>Ascomycota</taxon>
        <taxon>Pezizomycotina</taxon>
        <taxon>Dothideomycetes</taxon>
        <taxon>Dothideomycetidae</taxon>
        <taxon>Dothideales</taxon>
        <taxon>Saccotheciaceae</taxon>
        <taxon>Aureobasidium</taxon>
    </lineage>
</organism>
<accession>A0A9P8GLV4</accession>
<reference evidence="1" key="2">
    <citation type="submission" date="2021-08" db="EMBL/GenBank/DDBJ databases">
        <authorList>
            <person name="Gostincar C."/>
            <person name="Sun X."/>
            <person name="Song Z."/>
            <person name="Gunde-Cimerman N."/>
        </authorList>
    </citation>
    <scope>NUCLEOTIDE SEQUENCE</scope>
    <source>
        <strain evidence="1">EXF-8016</strain>
    </source>
</reference>
<feature type="non-terminal residue" evidence="1">
    <location>
        <position position="211"/>
    </location>
</feature>
<reference evidence="1" key="1">
    <citation type="journal article" date="2021" name="J Fungi (Basel)">
        <title>Virulence traits and population genomics of the black yeast Aureobasidium melanogenum.</title>
        <authorList>
            <person name="Cernosa A."/>
            <person name="Sun X."/>
            <person name="Gostincar C."/>
            <person name="Fang C."/>
            <person name="Gunde-Cimerman N."/>
            <person name="Song Z."/>
        </authorList>
    </citation>
    <scope>NUCLEOTIDE SEQUENCE</scope>
    <source>
        <strain evidence="1">EXF-8016</strain>
    </source>
</reference>
<comment type="caution">
    <text evidence="1">The sequence shown here is derived from an EMBL/GenBank/DDBJ whole genome shotgun (WGS) entry which is preliminary data.</text>
</comment>